<dbReference type="Proteomes" id="UP000005938">
    <property type="component" value="Unassembled WGS sequence"/>
</dbReference>
<dbReference type="InterPro" id="IPR017946">
    <property type="entry name" value="PLC-like_Pdiesterase_TIM-brl"/>
</dbReference>
<name>I0WK85_9FLAO</name>
<dbReference type="STRING" id="946077.W5A_02220"/>
<dbReference type="GO" id="GO:0008081">
    <property type="term" value="F:phosphoric diester hydrolase activity"/>
    <property type="evidence" value="ECO:0007669"/>
    <property type="project" value="InterPro"/>
</dbReference>
<feature type="domain" description="GP-PDE" evidence="1">
    <location>
        <begin position="26"/>
        <end position="251"/>
    </location>
</feature>
<evidence type="ECO:0000313" key="2">
    <source>
        <dbReference type="EMBL" id="EID76801.1"/>
    </source>
</evidence>
<accession>I0WK85</accession>
<dbReference type="EMBL" id="AJJU01000002">
    <property type="protein sequence ID" value="EID76801.1"/>
    <property type="molecule type" value="Genomic_DNA"/>
</dbReference>
<proteinExistence type="predicted"/>
<dbReference type="Gene3D" id="3.20.20.190">
    <property type="entry name" value="Phosphatidylinositol (PI) phosphodiesterase"/>
    <property type="match status" value="1"/>
</dbReference>
<dbReference type="RefSeq" id="WP_008236929.1">
    <property type="nucleotide sequence ID" value="NZ_AJJU01000002.1"/>
</dbReference>
<dbReference type="AlphaFoldDB" id="I0WK85"/>
<comment type="caution">
    <text evidence="2">The sequence shown here is derived from an EMBL/GenBank/DDBJ whole genome shotgun (WGS) entry which is preliminary data.</text>
</comment>
<dbReference type="eggNOG" id="COG0584">
    <property type="taxonomic scope" value="Bacteria"/>
</dbReference>
<dbReference type="PATRIC" id="fig|946077.3.peg.453"/>
<organism evidence="2 3">
    <name type="scientific">Imtechella halotolerans K1</name>
    <dbReference type="NCBI Taxonomy" id="946077"/>
    <lineage>
        <taxon>Bacteria</taxon>
        <taxon>Pseudomonadati</taxon>
        <taxon>Bacteroidota</taxon>
        <taxon>Flavobacteriia</taxon>
        <taxon>Flavobacteriales</taxon>
        <taxon>Flavobacteriaceae</taxon>
        <taxon>Imtechella</taxon>
    </lineage>
</organism>
<dbReference type="GO" id="GO:0006629">
    <property type="term" value="P:lipid metabolic process"/>
    <property type="evidence" value="ECO:0007669"/>
    <property type="project" value="InterPro"/>
</dbReference>
<dbReference type="PANTHER" id="PTHR46211">
    <property type="entry name" value="GLYCEROPHOSPHORYL DIESTER PHOSPHODIESTERASE"/>
    <property type="match status" value="1"/>
</dbReference>
<keyword evidence="3" id="KW-1185">Reference proteome</keyword>
<dbReference type="PROSITE" id="PS51704">
    <property type="entry name" value="GP_PDE"/>
    <property type="match status" value="1"/>
</dbReference>
<evidence type="ECO:0000259" key="1">
    <source>
        <dbReference type="PROSITE" id="PS51704"/>
    </source>
</evidence>
<protein>
    <submittedName>
        <fullName evidence="2">Glcerophosphoryl diester phosphodiesterase</fullName>
    </submittedName>
</protein>
<dbReference type="OrthoDB" id="384721at2"/>
<gene>
    <name evidence="2" type="ORF">W5A_02220</name>
</gene>
<evidence type="ECO:0000313" key="3">
    <source>
        <dbReference type="Proteomes" id="UP000005938"/>
    </source>
</evidence>
<dbReference type="Pfam" id="PF03009">
    <property type="entry name" value="GDPD"/>
    <property type="match status" value="1"/>
</dbReference>
<dbReference type="CDD" id="cd08556">
    <property type="entry name" value="GDPD"/>
    <property type="match status" value="1"/>
</dbReference>
<sequence length="251" mass="28175">MKQFFSVVGMVCILVVFQGCENENNPLVIGHRGAMGHVAENTIASIEKALELDVDMIEIDVFKIQSGEIVVFHDDKLDRLTDATGSIEMYDYKSLQKVIVQDGHSIPTLEAVLDLIDGKVKVNIELKGVGTAKEVDRIVKSYIAKGWKTEDFIISSFKWHELEVFESLNKEVPIAVLIGENPINAIDFAKKIHAKAINPKYSTLTKENVLKIQEQGLKIYTWTVNDPEAIKQLKEWGVDGIISDFPERVHP</sequence>
<dbReference type="InterPro" id="IPR030395">
    <property type="entry name" value="GP_PDE_dom"/>
</dbReference>
<dbReference type="SUPFAM" id="SSF51695">
    <property type="entry name" value="PLC-like phosphodiesterases"/>
    <property type="match status" value="1"/>
</dbReference>
<dbReference type="PROSITE" id="PS51257">
    <property type="entry name" value="PROKAR_LIPOPROTEIN"/>
    <property type="match status" value="1"/>
</dbReference>
<reference evidence="2 3" key="1">
    <citation type="journal article" date="2012" name="J. Bacteriol.">
        <title>Genome Sequence of the Halotolerant Bacterium Imtechella halotolerans K1T.</title>
        <authorList>
            <person name="Kumar S."/>
            <person name="Vikram S."/>
            <person name="Subramanian S."/>
            <person name="Raghava G.P."/>
            <person name="Pinnaka A.K."/>
        </authorList>
    </citation>
    <scope>NUCLEOTIDE SEQUENCE [LARGE SCALE GENOMIC DNA]</scope>
    <source>
        <strain evidence="2 3">K1</strain>
    </source>
</reference>
<dbReference type="PANTHER" id="PTHR46211:SF14">
    <property type="entry name" value="GLYCEROPHOSPHODIESTER PHOSPHODIESTERASE"/>
    <property type="match status" value="1"/>
</dbReference>